<organism evidence="1 2">
    <name type="scientific">Pseudomonas phage D3</name>
    <name type="common">Bacteriophage D3</name>
    <dbReference type="NCBI Taxonomy" id="2932880"/>
    <lineage>
        <taxon>Viruses</taxon>
        <taxon>Duplodnaviria</taxon>
        <taxon>Heunggongvirae</taxon>
        <taxon>Uroviricota</taxon>
        <taxon>Caudoviricetes</taxon>
        <taxon>Detrevirus</taxon>
        <taxon>Detrevirus D3</taxon>
    </lineage>
</organism>
<accession>Q9MC85</accession>
<name>Q9MC85_BPD3</name>
<sequence>MSEEKEPIAWLVEFESGDTELWLASEFDGHPAFGRWITPLYAGETVDQEPEDQ</sequence>
<dbReference type="EMBL" id="AF165214">
    <property type="protein sequence ID" value="AAF80796.1"/>
    <property type="molecule type" value="Genomic_DNA"/>
</dbReference>
<dbReference type="RefSeq" id="NP_061533.1">
    <property type="nucleotide sequence ID" value="NC_002484.2"/>
</dbReference>
<dbReference type="Proteomes" id="UP000009085">
    <property type="component" value="Segment"/>
</dbReference>
<reference evidence="1 2" key="4">
    <citation type="journal article" date="1999" name="J. Bacteriol.">
        <title>Cloning and analysis of the capsid morphogenesis genes of Pseudomonas aeruginosa bacteriophage D3: another example of protein chain mail?</title>
        <authorList>
            <person name="Gilakjan Z.A."/>
            <person name="Kropinski A.M."/>
        </authorList>
    </citation>
    <scope>NUCLEOTIDE SEQUENCE [LARGE SCALE GENOMIC DNA]</scope>
</reference>
<organismHost>
    <name type="scientific">Pseudomonas aeruginosa</name>
    <dbReference type="NCBI Taxonomy" id="287"/>
</organismHost>
<dbReference type="KEGG" id="vg:1262902"/>
<reference evidence="1 2" key="3">
    <citation type="journal article" date="1999" name="Can. J. Microbiol.">
        <title>Transfer RNA genes and their significance to codon usage in the Pseudomonas aeruginosa lamboid bacteriophage D3.</title>
        <authorList>
            <person name="Kropinski A.M."/>
            <person name="Sibbald M.J."/>
        </authorList>
    </citation>
    <scope>NUCLEOTIDE SEQUENCE [LARGE SCALE GENOMIC DNA]</scope>
</reference>
<gene>
    <name evidence="1" type="primary">orf37</name>
</gene>
<dbReference type="GeneID" id="1262902"/>
<reference evidence="1 2" key="1">
    <citation type="journal article" date="1994" name="J. Bacteriol.">
        <title>Cloning of the early promoters of Pseudomonas aeruginosa bacteriophage D3: sequence of the immunity region of D3.</title>
        <authorList>
            <person name="Farinha M.A."/>
            <person name="Allan B.J."/>
            <person name="Gertman E.M."/>
            <person name="Ronald S.L."/>
            <person name="Kropinski A.M."/>
        </authorList>
    </citation>
    <scope>NUCLEOTIDE SEQUENCE [LARGE SCALE GENOMIC DNA]</scope>
</reference>
<reference evidence="1 2" key="5">
    <citation type="journal article" date="2000" name="J. Bacteriol.">
        <title>Sequence of the genome of the temperate, serotype-converting, Pseudomonas aeruginosa bacteriophage D3.</title>
        <authorList>
            <person name="Kropinski A.M."/>
        </authorList>
    </citation>
    <scope>NUCLEOTIDE SEQUENCE [LARGE SCALE GENOMIC DNA]</scope>
</reference>
<evidence type="ECO:0000313" key="1">
    <source>
        <dbReference type="EMBL" id="AAF80796.1"/>
    </source>
</evidence>
<keyword evidence="2" id="KW-1185">Reference proteome</keyword>
<reference evidence="1 2" key="2">
    <citation type="journal article" date="1996" name="Gene">
        <title>Genetic and sequence analysis of the cos region of the temperate Pseudomonas aeruginosa bacteriophage, D3.</title>
        <authorList>
            <person name="Sharp R."/>
            <person name="Jansons I.S."/>
            <person name="Gertman E."/>
            <person name="Kropinski A.M."/>
        </authorList>
    </citation>
    <scope>NUCLEOTIDE SEQUENCE [LARGE SCALE GENOMIC DNA]</scope>
</reference>
<proteinExistence type="predicted"/>
<evidence type="ECO:0000313" key="2">
    <source>
        <dbReference type="Proteomes" id="UP000009085"/>
    </source>
</evidence>
<protein>
    <submittedName>
        <fullName evidence="1">Uncharacterized protein</fullName>
    </submittedName>
</protein>